<evidence type="ECO:0000313" key="3">
    <source>
        <dbReference type="Proteomes" id="UP000735541"/>
    </source>
</evidence>
<protein>
    <submittedName>
        <fullName evidence="2">UTRA domain-containing protein</fullName>
    </submittedName>
</protein>
<dbReference type="EMBL" id="JAHUVW010000001">
    <property type="protein sequence ID" value="MBV7669201.1"/>
    <property type="molecule type" value="Genomic_DNA"/>
</dbReference>
<evidence type="ECO:0000313" key="2">
    <source>
        <dbReference type="EMBL" id="MBV7669201.1"/>
    </source>
</evidence>
<comment type="caution">
    <text evidence="2">The sequence shown here is derived from an EMBL/GenBank/DDBJ whole genome shotgun (WGS) entry which is preliminary data.</text>
</comment>
<proteinExistence type="predicted"/>
<accession>A0ABS6TM20</accession>
<dbReference type="Gene3D" id="3.40.1410.10">
    <property type="entry name" value="Chorismate lyase-like"/>
    <property type="match status" value="1"/>
</dbReference>
<dbReference type="InterPro" id="IPR028978">
    <property type="entry name" value="Chorismate_lyase_/UTRA_dom_sf"/>
</dbReference>
<dbReference type="PANTHER" id="PTHR44846">
    <property type="entry name" value="MANNOSYL-D-GLYCERATE TRANSPORT/METABOLISM SYSTEM REPRESSOR MNGR-RELATED"/>
    <property type="match status" value="1"/>
</dbReference>
<organism evidence="2 3">
    <name type="scientific">Streptomyces halstedii</name>
    <dbReference type="NCBI Taxonomy" id="1944"/>
    <lineage>
        <taxon>Bacteria</taxon>
        <taxon>Bacillati</taxon>
        <taxon>Actinomycetota</taxon>
        <taxon>Actinomycetes</taxon>
        <taxon>Kitasatosporales</taxon>
        <taxon>Streptomycetaceae</taxon>
        <taxon>Streptomyces</taxon>
    </lineage>
</organism>
<dbReference type="SUPFAM" id="SSF64288">
    <property type="entry name" value="Chorismate lyase-like"/>
    <property type="match status" value="1"/>
</dbReference>
<dbReference type="Pfam" id="PF07702">
    <property type="entry name" value="UTRA"/>
    <property type="match status" value="1"/>
</dbReference>
<feature type="domain" description="UbiC transcription regulator-associated" evidence="1">
    <location>
        <begin position="30"/>
        <end position="171"/>
    </location>
</feature>
<sequence length="185" mass="19451">MAQGEPGSTSARYLASGPGAGDAWAAEAAADGRHGTQRIVRAGEADAPDRVAETLGLGRGARVVERRRIMYLDGVPSELTDTYYPLEIARGTALAGTAKIRGGAVRLLAELGHVGVRAQEDVAARLPTEGERAALELDEGEPVLELFRLTLGADGRPVQADLMVMPPRARRLRYEIGIGPGTVTG</sequence>
<keyword evidence="3" id="KW-1185">Reference proteome</keyword>
<dbReference type="Proteomes" id="UP000735541">
    <property type="component" value="Unassembled WGS sequence"/>
</dbReference>
<dbReference type="PANTHER" id="PTHR44846:SF17">
    <property type="entry name" value="GNTR-FAMILY TRANSCRIPTIONAL REGULATOR"/>
    <property type="match status" value="1"/>
</dbReference>
<gene>
    <name evidence="2" type="ORF">STHAL_06810</name>
</gene>
<evidence type="ECO:0000259" key="1">
    <source>
        <dbReference type="SMART" id="SM00866"/>
    </source>
</evidence>
<dbReference type="RefSeq" id="WP_228872277.1">
    <property type="nucleotide sequence ID" value="NZ_JAHUVW010000001.1"/>
</dbReference>
<name>A0ABS6TM20_STRHA</name>
<dbReference type="SMART" id="SM00866">
    <property type="entry name" value="UTRA"/>
    <property type="match status" value="1"/>
</dbReference>
<reference evidence="2 3" key="1">
    <citation type="submission" date="2021-07" db="EMBL/GenBank/DDBJ databases">
        <title>Sequencing Streptomyces halstedii LGO-A4 genome an citrus endophytic actinomycete.</title>
        <authorList>
            <person name="Samborskyy M."/>
            <person name="Scott N."/>
            <person name="Deglau R."/>
            <person name="Dickens S."/>
            <person name="Oliveira L.G."/>
        </authorList>
    </citation>
    <scope>NUCLEOTIDE SEQUENCE [LARGE SCALE GENOMIC DNA]</scope>
    <source>
        <strain evidence="2 3">LGO-A4</strain>
    </source>
</reference>
<dbReference type="InterPro" id="IPR011663">
    <property type="entry name" value="UTRA"/>
</dbReference>
<dbReference type="InterPro" id="IPR050679">
    <property type="entry name" value="Bact_HTH_transcr_reg"/>
</dbReference>